<dbReference type="GO" id="GO:0016746">
    <property type="term" value="F:acyltransferase activity"/>
    <property type="evidence" value="ECO:0007669"/>
    <property type="project" value="UniProtKB-KW"/>
</dbReference>
<evidence type="ECO:0000256" key="2">
    <source>
        <dbReference type="ARBA" id="ARBA00022475"/>
    </source>
</evidence>
<evidence type="ECO:0000256" key="7">
    <source>
        <dbReference type="SAM" id="MobiDB-lite"/>
    </source>
</evidence>
<dbReference type="PANTHER" id="PTHR30606">
    <property type="entry name" value="LIPID A BIOSYNTHESIS LAUROYL ACYLTRANSFERASE"/>
    <property type="match status" value="1"/>
</dbReference>
<sequence length="457" mass="51409">MPCRVPQPASCPGRRSRSWRRRKFDDVVSWLDERDHHRDRPRSPGVCRPLSRSSDPARRTAAGPGHAGARSGWLVNPRLRDFQREVPQPARTRRIAVLALGGRSGRIAASRVVGRRPARCQRHARLARGISGGAPVSTQAGGHELVDRAAEDRAEWLRRPERSNMFWLRVMTLISLHLGRGIGRLVLRSIAMYFLLFAPAARRASKDYLRRALGRPPTWRDSYRHFLSFASTIHDRVYLVNDRPDLFDVSVVGEDVIRQAVADGQGVLLLGAHMGSFEVLRAVGRQQGGLRVAMVMHVENARKINRALAAINPEMQADIIALGRVDSMLAVRGRLAEGGMVGLLGDRTPGGEPVQTVEFFGEPVALPTGPMRMAALLRRPVVFMAGLYLGGNRYEVHFERLADYSEIAASERDACIHQAIERYATLLEQHCRRAPYNWFNFHDFWRIRDDSESPKIR</sequence>
<protein>
    <submittedName>
        <fullName evidence="8">Acyl-CoA synthetase</fullName>
    </submittedName>
</protein>
<evidence type="ECO:0000256" key="1">
    <source>
        <dbReference type="ARBA" id="ARBA00004533"/>
    </source>
</evidence>
<evidence type="ECO:0000256" key="5">
    <source>
        <dbReference type="ARBA" id="ARBA00023136"/>
    </source>
</evidence>
<dbReference type="EMBL" id="JADJEV010000001">
    <property type="protein sequence ID" value="MBK6971813.1"/>
    <property type="molecule type" value="Genomic_DNA"/>
</dbReference>
<dbReference type="AlphaFoldDB" id="A0A9D7HKN7"/>
<dbReference type="CDD" id="cd07984">
    <property type="entry name" value="LPLAT_LABLAT-like"/>
    <property type="match status" value="1"/>
</dbReference>
<name>A0A9D7HKN7_9PROT</name>
<reference evidence="8" key="1">
    <citation type="submission" date="2020-10" db="EMBL/GenBank/DDBJ databases">
        <title>Connecting structure to function with the recovery of over 1000 high-quality activated sludge metagenome-assembled genomes encoding full-length rRNA genes using long-read sequencing.</title>
        <authorList>
            <person name="Singleton C.M."/>
            <person name="Petriglieri F."/>
            <person name="Kristensen J.M."/>
            <person name="Kirkegaard R.H."/>
            <person name="Michaelsen T.Y."/>
            <person name="Andersen M.H."/>
            <person name="Karst S.M."/>
            <person name="Dueholm M.S."/>
            <person name="Nielsen P.H."/>
            <person name="Albertsen M."/>
        </authorList>
    </citation>
    <scope>NUCLEOTIDE SEQUENCE</scope>
    <source>
        <strain evidence="8">Bjer_18-Q3-R1-45_BAT3C.347</strain>
    </source>
</reference>
<dbReference type="Proteomes" id="UP000807785">
    <property type="component" value="Unassembled WGS sequence"/>
</dbReference>
<keyword evidence="4" id="KW-0808">Transferase</keyword>
<organism evidence="8 9">
    <name type="scientific">Candidatus Methylophosphatis roskildensis</name>
    <dbReference type="NCBI Taxonomy" id="2899263"/>
    <lineage>
        <taxon>Bacteria</taxon>
        <taxon>Pseudomonadati</taxon>
        <taxon>Pseudomonadota</taxon>
        <taxon>Betaproteobacteria</taxon>
        <taxon>Nitrosomonadales</taxon>
        <taxon>Sterolibacteriaceae</taxon>
        <taxon>Candidatus Methylophosphatis</taxon>
    </lineage>
</organism>
<evidence type="ECO:0000313" key="8">
    <source>
        <dbReference type="EMBL" id="MBK6971813.1"/>
    </source>
</evidence>
<evidence type="ECO:0000256" key="6">
    <source>
        <dbReference type="ARBA" id="ARBA00023315"/>
    </source>
</evidence>
<dbReference type="PANTHER" id="PTHR30606:SF9">
    <property type="entry name" value="LIPID A BIOSYNTHESIS LAUROYLTRANSFERASE"/>
    <property type="match status" value="1"/>
</dbReference>
<keyword evidence="5" id="KW-0472">Membrane</keyword>
<dbReference type="InterPro" id="IPR004960">
    <property type="entry name" value="LipA_acyltrans"/>
</dbReference>
<comment type="subcellular location">
    <subcellularLocation>
        <location evidence="1">Cell inner membrane</location>
    </subcellularLocation>
</comment>
<keyword evidence="2" id="KW-1003">Cell membrane</keyword>
<proteinExistence type="predicted"/>
<feature type="region of interest" description="Disordered" evidence="7">
    <location>
        <begin position="34"/>
        <end position="72"/>
    </location>
</feature>
<gene>
    <name evidence="8" type="ORF">IPH26_02215</name>
</gene>
<comment type="caution">
    <text evidence="8">The sequence shown here is derived from an EMBL/GenBank/DDBJ whole genome shotgun (WGS) entry which is preliminary data.</text>
</comment>
<dbReference type="GO" id="GO:0005886">
    <property type="term" value="C:plasma membrane"/>
    <property type="evidence" value="ECO:0007669"/>
    <property type="project" value="UniProtKB-SubCell"/>
</dbReference>
<evidence type="ECO:0000313" key="9">
    <source>
        <dbReference type="Proteomes" id="UP000807785"/>
    </source>
</evidence>
<keyword evidence="6" id="KW-0012">Acyltransferase</keyword>
<accession>A0A9D7HKN7</accession>
<evidence type="ECO:0000256" key="3">
    <source>
        <dbReference type="ARBA" id="ARBA00022519"/>
    </source>
</evidence>
<dbReference type="GO" id="GO:0009247">
    <property type="term" value="P:glycolipid biosynthetic process"/>
    <property type="evidence" value="ECO:0007669"/>
    <property type="project" value="UniProtKB-ARBA"/>
</dbReference>
<evidence type="ECO:0000256" key="4">
    <source>
        <dbReference type="ARBA" id="ARBA00022679"/>
    </source>
</evidence>
<dbReference type="Pfam" id="PF03279">
    <property type="entry name" value="Lip_A_acyltrans"/>
    <property type="match status" value="1"/>
</dbReference>
<keyword evidence="3" id="KW-0997">Cell inner membrane</keyword>